<protein>
    <submittedName>
        <fullName evidence="12">SusC/RagA family TonB-linked outer membrane protein</fullName>
    </submittedName>
</protein>
<dbReference type="InterPro" id="IPR000531">
    <property type="entry name" value="Beta-barrel_TonB"/>
</dbReference>
<evidence type="ECO:0000259" key="11">
    <source>
        <dbReference type="Pfam" id="PF07715"/>
    </source>
</evidence>
<dbReference type="NCBIfam" id="TIGR04056">
    <property type="entry name" value="OMP_RagA_SusC"/>
    <property type="match status" value="1"/>
</dbReference>
<feature type="domain" description="TonB-dependent receptor plug" evidence="11">
    <location>
        <begin position="108"/>
        <end position="215"/>
    </location>
</feature>
<dbReference type="Gene3D" id="2.60.40.1120">
    <property type="entry name" value="Carboxypeptidase-like, regulatory domain"/>
    <property type="match status" value="1"/>
</dbReference>
<dbReference type="Pfam" id="PF07715">
    <property type="entry name" value="Plug"/>
    <property type="match status" value="1"/>
</dbReference>
<dbReference type="InterPro" id="IPR008969">
    <property type="entry name" value="CarboxyPept-like_regulatory"/>
</dbReference>
<feature type="domain" description="TonB-dependent receptor-like beta-barrel" evidence="10">
    <location>
        <begin position="402"/>
        <end position="852"/>
    </location>
</feature>
<evidence type="ECO:0000256" key="1">
    <source>
        <dbReference type="ARBA" id="ARBA00004571"/>
    </source>
</evidence>
<evidence type="ECO:0000256" key="4">
    <source>
        <dbReference type="ARBA" id="ARBA00022692"/>
    </source>
</evidence>
<dbReference type="Pfam" id="PF00593">
    <property type="entry name" value="TonB_dep_Rec_b-barrel"/>
    <property type="match status" value="1"/>
</dbReference>
<accession>A0A3M9N7W1</accession>
<evidence type="ECO:0000256" key="6">
    <source>
        <dbReference type="ARBA" id="ARBA00023136"/>
    </source>
</evidence>
<dbReference type="InterPro" id="IPR036942">
    <property type="entry name" value="Beta-barrel_TonB_sf"/>
</dbReference>
<dbReference type="SUPFAM" id="SSF56935">
    <property type="entry name" value="Porins"/>
    <property type="match status" value="1"/>
</dbReference>
<evidence type="ECO:0000256" key="5">
    <source>
        <dbReference type="ARBA" id="ARBA00023077"/>
    </source>
</evidence>
<evidence type="ECO:0000256" key="2">
    <source>
        <dbReference type="ARBA" id="ARBA00022448"/>
    </source>
</evidence>
<keyword evidence="4 8" id="KW-0812">Transmembrane</keyword>
<dbReference type="InterPro" id="IPR012910">
    <property type="entry name" value="Plug_dom"/>
</dbReference>
<dbReference type="GO" id="GO:0009279">
    <property type="term" value="C:cell outer membrane"/>
    <property type="evidence" value="ECO:0007669"/>
    <property type="project" value="UniProtKB-SubCell"/>
</dbReference>
<dbReference type="AlphaFoldDB" id="A0A3M9N7W1"/>
<evidence type="ECO:0000313" key="12">
    <source>
        <dbReference type="EMBL" id="RNI33303.1"/>
    </source>
</evidence>
<keyword evidence="3 8" id="KW-1134">Transmembrane beta strand</keyword>
<dbReference type="Gene3D" id="2.40.170.20">
    <property type="entry name" value="TonB-dependent receptor, beta-barrel domain"/>
    <property type="match status" value="1"/>
</dbReference>
<comment type="caution">
    <text evidence="12">The sequence shown here is derived from an EMBL/GenBank/DDBJ whole genome shotgun (WGS) entry which is preliminary data.</text>
</comment>
<name>A0A3M9N7W1_9BACT</name>
<dbReference type="PROSITE" id="PS52016">
    <property type="entry name" value="TONB_DEPENDENT_REC_3"/>
    <property type="match status" value="1"/>
</dbReference>
<dbReference type="Pfam" id="PF13715">
    <property type="entry name" value="CarbopepD_reg_2"/>
    <property type="match status" value="1"/>
</dbReference>
<dbReference type="InterPro" id="IPR037066">
    <property type="entry name" value="Plug_dom_sf"/>
</dbReference>
<evidence type="ECO:0000256" key="7">
    <source>
        <dbReference type="ARBA" id="ARBA00023237"/>
    </source>
</evidence>
<keyword evidence="2 8" id="KW-0813">Transport</keyword>
<organism evidence="12 13">
    <name type="scientific">Rufibacter immobilis</name>
    <dbReference type="NCBI Taxonomy" id="1348778"/>
    <lineage>
        <taxon>Bacteria</taxon>
        <taxon>Pseudomonadati</taxon>
        <taxon>Bacteroidota</taxon>
        <taxon>Cytophagia</taxon>
        <taxon>Cytophagales</taxon>
        <taxon>Hymenobacteraceae</taxon>
        <taxon>Rufibacter</taxon>
    </lineage>
</organism>
<proteinExistence type="inferred from homology"/>
<dbReference type="Proteomes" id="UP000271010">
    <property type="component" value="Unassembled WGS sequence"/>
</dbReference>
<dbReference type="OrthoDB" id="9768177at2"/>
<evidence type="ECO:0000259" key="10">
    <source>
        <dbReference type="Pfam" id="PF00593"/>
    </source>
</evidence>
<keyword evidence="13" id="KW-1185">Reference proteome</keyword>
<keyword evidence="7 8" id="KW-0998">Cell outer membrane</keyword>
<sequence>MLTLLTQAWAQSRTVSGRVTDATTGEGMPGVTVQLKGTSTASPTGIDGSYSINVPSSGGALVFSFIGYTNQEIAIGTQTSINVRLATDSKALSEVVVVGAGGIERQVKEQGYNTTIVKSEELTQGRAQNVAVGLTGKVAGLQINAVSSGVNPNVRIVLRGNRSLTGNNQALIVLDNVIVPNEVLGNLNPEDIETVQVLNGANAAALYGSSASNGAILLFTKKGKKGQSSIRVAHTTTLEQVSFHPALQNEFGSGFATGFLTYVPYENQQYGPRFDGSMVQIGKPLEDGSIQTVPYTARDDKYDFWETGVQNQTDVSLSSGSENGRTTFYVSAQRLKNKGTTYKDQYNRESVRVNGTHDLGNKVSLAFNTNYTSNLYDITSQTSAIYDALLQTPAHIPLLQYKDWQNNKFANPNGYYNEYYDNPYFLIDNNRQNSRNIYLVASTEIKYAPLDWLDFTYRVGISNRNVTTKSTTGVFTLTDYTKSISASKYDVTGGVTDGNTTTNQLNGDFLAQFNKNVTPDFNVRFILGHSIRTNYSKSLSVGTSGGLVIPDLYNVSNSRLNTRAASEANYTARQIGLFGDLTLGYKDYLFLHLTGRNDWVSILAPENRSFFYPAADISFMASEAIPFLSESEWIDELKVRGGISKVGQVNLGGTFGAYQLNPTFGVAPGFPYGSLAAYTINNSIVSSNLKPEMTTAYEAGFDVTLKDGLITASGTYYASSTVDQTVSTGISSTTGYTSFLTNTGEVTNKGVEARVAVTPIRGADWTVTVGTNYTFNDSKVVSISSDQERLQLSTGGAAQVYAIVGNRFPALLGNDYIRDDQGRVVVDRITGYPSINNTQVYLGHTEPLHRMGVDAEVRYKNFRLTTLFEYRGNFYRYHNSSSSLDFSGSSAATAVYNRDRFIFPNSSFFDEETGQYVANTSITVRDGGSDFWASNNFNRNVATNYTTKGDYWKLREASISYEVPRALLARTGFVKGATIALQGRNLFLWTPRSNKFTDPDYNLSDTNAIGITTLGQTPPTRYYGATVAVTF</sequence>
<comment type="subcellular location">
    <subcellularLocation>
        <location evidence="1 8">Cell outer membrane</location>
        <topology evidence="1 8">Multi-pass membrane protein</topology>
    </subcellularLocation>
</comment>
<keyword evidence="5 9" id="KW-0798">TonB box</keyword>
<dbReference type="EMBL" id="RJJE01000001">
    <property type="protein sequence ID" value="RNI33303.1"/>
    <property type="molecule type" value="Genomic_DNA"/>
</dbReference>
<dbReference type="SUPFAM" id="SSF49464">
    <property type="entry name" value="Carboxypeptidase regulatory domain-like"/>
    <property type="match status" value="1"/>
</dbReference>
<gene>
    <name evidence="12" type="ORF">EFA69_01750</name>
</gene>
<evidence type="ECO:0000313" key="13">
    <source>
        <dbReference type="Proteomes" id="UP000271010"/>
    </source>
</evidence>
<evidence type="ECO:0000256" key="3">
    <source>
        <dbReference type="ARBA" id="ARBA00022452"/>
    </source>
</evidence>
<reference evidence="12 13" key="1">
    <citation type="submission" date="2018-11" db="EMBL/GenBank/DDBJ databases">
        <title>Rufibacter latericius sp. nov., isolated from water in Baiyang Lake.</title>
        <authorList>
            <person name="Yang Y."/>
        </authorList>
    </citation>
    <scope>NUCLEOTIDE SEQUENCE [LARGE SCALE GENOMIC DNA]</scope>
    <source>
        <strain evidence="12 13">MCC P1</strain>
    </source>
</reference>
<dbReference type="Gene3D" id="2.170.130.10">
    <property type="entry name" value="TonB-dependent receptor, plug domain"/>
    <property type="match status" value="1"/>
</dbReference>
<keyword evidence="6 8" id="KW-0472">Membrane</keyword>
<dbReference type="InterPro" id="IPR023996">
    <property type="entry name" value="TonB-dep_OMP_SusC/RagA"/>
</dbReference>
<dbReference type="InterPro" id="IPR039426">
    <property type="entry name" value="TonB-dep_rcpt-like"/>
</dbReference>
<comment type="similarity">
    <text evidence="8 9">Belongs to the TonB-dependent receptor family.</text>
</comment>
<evidence type="ECO:0000256" key="9">
    <source>
        <dbReference type="RuleBase" id="RU003357"/>
    </source>
</evidence>
<evidence type="ECO:0000256" key="8">
    <source>
        <dbReference type="PROSITE-ProRule" id="PRU01360"/>
    </source>
</evidence>